<dbReference type="AlphaFoldDB" id="A0AAE0Z7Y8"/>
<comment type="caution">
    <text evidence="1">The sequence shown here is derived from an EMBL/GenBank/DDBJ whole genome shotgun (WGS) entry which is preliminary data.</text>
</comment>
<organism evidence="1 2">
    <name type="scientific">Elysia crispata</name>
    <name type="common">lettuce slug</name>
    <dbReference type="NCBI Taxonomy" id="231223"/>
    <lineage>
        <taxon>Eukaryota</taxon>
        <taxon>Metazoa</taxon>
        <taxon>Spiralia</taxon>
        <taxon>Lophotrochozoa</taxon>
        <taxon>Mollusca</taxon>
        <taxon>Gastropoda</taxon>
        <taxon>Heterobranchia</taxon>
        <taxon>Euthyneura</taxon>
        <taxon>Panpulmonata</taxon>
        <taxon>Sacoglossa</taxon>
        <taxon>Placobranchoidea</taxon>
        <taxon>Plakobranchidae</taxon>
        <taxon>Elysia</taxon>
    </lineage>
</organism>
<evidence type="ECO:0000313" key="2">
    <source>
        <dbReference type="Proteomes" id="UP001283361"/>
    </source>
</evidence>
<sequence length="70" mass="8139">MMHKEGRRAQPSVRTILTQEETTKEHVWLCVAKGRGRQYSVIPDLGIHMALSLPSRHTPRMSWLLETEKE</sequence>
<gene>
    <name evidence="1" type="ORF">RRG08_050135</name>
</gene>
<dbReference type="Proteomes" id="UP001283361">
    <property type="component" value="Unassembled WGS sequence"/>
</dbReference>
<reference evidence="1" key="1">
    <citation type="journal article" date="2023" name="G3 (Bethesda)">
        <title>A reference genome for the long-term kleptoplast-retaining sea slug Elysia crispata morphotype clarki.</title>
        <authorList>
            <person name="Eastman K.E."/>
            <person name="Pendleton A.L."/>
            <person name="Shaikh M.A."/>
            <person name="Suttiyut T."/>
            <person name="Ogas R."/>
            <person name="Tomko P."/>
            <person name="Gavelis G."/>
            <person name="Widhalm J.R."/>
            <person name="Wisecaver J.H."/>
        </authorList>
    </citation>
    <scope>NUCLEOTIDE SEQUENCE</scope>
    <source>
        <strain evidence="1">ECLA1</strain>
    </source>
</reference>
<evidence type="ECO:0000313" key="1">
    <source>
        <dbReference type="EMBL" id="KAK3763986.1"/>
    </source>
</evidence>
<dbReference type="EMBL" id="JAWDGP010004478">
    <property type="protein sequence ID" value="KAK3763986.1"/>
    <property type="molecule type" value="Genomic_DNA"/>
</dbReference>
<keyword evidence="2" id="KW-1185">Reference proteome</keyword>
<proteinExistence type="predicted"/>
<name>A0AAE0Z7Y8_9GAST</name>
<protein>
    <submittedName>
        <fullName evidence="1">Uncharacterized protein</fullName>
    </submittedName>
</protein>
<accession>A0AAE0Z7Y8</accession>